<dbReference type="Proteomes" id="UP001164390">
    <property type="component" value="Chromosome"/>
</dbReference>
<dbReference type="CDD" id="cd06173">
    <property type="entry name" value="MFS_MefA_like"/>
    <property type="match status" value="1"/>
</dbReference>
<dbReference type="GO" id="GO:0005886">
    <property type="term" value="C:plasma membrane"/>
    <property type="evidence" value="ECO:0007669"/>
    <property type="project" value="UniProtKB-SubCell"/>
</dbReference>
<evidence type="ECO:0000256" key="4">
    <source>
        <dbReference type="ARBA" id="ARBA00022989"/>
    </source>
</evidence>
<evidence type="ECO:0000256" key="1">
    <source>
        <dbReference type="ARBA" id="ARBA00004651"/>
    </source>
</evidence>
<name>A0AA46TL74_9ACTN</name>
<evidence type="ECO:0000256" key="7">
    <source>
        <dbReference type="SAM" id="Phobius"/>
    </source>
</evidence>
<feature type="region of interest" description="Disordered" evidence="6">
    <location>
        <begin position="394"/>
        <end position="413"/>
    </location>
</feature>
<dbReference type="AlphaFoldDB" id="A0AA46TL74"/>
<evidence type="ECO:0000256" key="6">
    <source>
        <dbReference type="SAM" id="MobiDB-lite"/>
    </source>
</evidence>
<sequence length="413" mass="43242">MRAALKSRQFRRLFAGVGWTLAGESILLLVLSIWVKDLTGSSAAAGMTFFWLVLPSVLAPLLGWAVDRYPRKKFLAWGNLASILTVAPLLLVRGEEQLWIVYACAFAYGTSFVMLPAALNGLLKLILPPDDLVEGNGVLGTTKEALRIGGPITGAAIYTVAGPHAVIALTIAAYVVAACVIATMDVDGDRVEPTDESTRDSLLIGVRHVRRDPLLLHPLVGVGLALVVFGFSESVMFAIVDAFDRPAAYVGVVVMVQGIGAVAGGVAAAAVIRRIGEAAAIVCSLTLFAISTATIALAPAMWVVLVAVVPTGVGLPLTIIALMTLMQRRTPAPIMGRVSAAFDVILGTPQTISIAVGAGLVTILSYHAIYAVMAATCVTAMIYVYAMAIRKPGRSPAGDGPESGLDVVSRRSR</sequence>
<feature type="transmembrane region" description="Helical" evidence="7">
    <location>
        <begin position="338"/>
        <end position="361"/>
    </location>
</feature>
<evidence type="ECO:0000256" key="3">
    <source>
        <dbReference type="ARBA" id="ARBA00022692"/>
    </source>
</evidence>
<evidence type="ECO:0000256" key="2">
    <source>
        <dbReference type="ARBA" id="ARBA00022475"/>
    </source>
</evidence>
<proteinExistence type="predicted"/>
<keyword evidence="2" id="KW-1003">Cell membrane</keyword>
<dbReference type="EMBL" id="CP094970">
    <property type="protein sequence ID" value="UYM07359.1"/>
    <property type="molecule type" value="Genomic_DNA"/>
</dbReference>
<organism evidence="9 10">
    <name type="scientific">Solicola gregarius</name>
    <dbReference type="NCBI Taxonomy" id="2908642"/>
    <lineage>
        <taxon>Bacteria</taxon>
        <taxon>Bacillati</taxon>
        <taxon>Actinomycetota</taxon>
        <taxon>Actinomycetes</taxon>
        <taxon>Propionibacteriales</taxon>
        <taxon>Nocardioidaceae</taxon>
        <taxon>Solicola</taxon>
    </lineage>
</organism>
<keyword evidence="10" id="KW-1185">Reference proteome</keyword>
<protein>
    <submittedName>
        <fullName evidence="9">MFS transporter</fullName>
    </submittedName>
</protein>
<dbReference type="PROSITE" id="PS50850">
    <property type="entry name" value="MFS"/>
    <property type="match status" value="1"/>
</dbReference>
<feature type="transmembrane region" description="Helical" evidence="7">
    <location>
        <begin position="304"/>
        <end position="326"/>
    </location>
</feature>
<dbReference type="SUPFAM" id="SSF103473">
    <property type="entry name" value="MFS general substrate transporter"/>
    <property type="match status" value="1"/>
</dbReference>
<dbReference type="PANTHER" id="PTHR23513">
    <property type="entry name" value="INTEGRAL MEMBRANE EFFLUX PROTEIN-RELATED"/>
    <property type="match status" value="1"/>
</dbReference>
<dbReference type="GO" id="GO:0022857">
    <property type="term" value="F:transmembrane transporter activity"/>
    <property type="evidence" value="ECO:0007669"/>
    <property type="project" value="InterPro"/>
</dbReference>
<gene>
    <name evidence="9" type="ORF">L0C25_09885</name>
</gene>
<dbReference type="InterPro" id="IPR020846">
    <property type="entry name" value="MFS_dom"/>
</dbReference>
<dbReference type="InterPro" id="IPR011701">
    <property type="entry name" value="MFS"/>
</dbReference>
<keyword evidence="4 7" id="KW-1133">Transmembrane helix</keyword>
<feature type="domain" description="Major facilitator superfamily (MFS) profile" evidence="8">
    <location>
        <begin position="214"/>
        <end position="413"/>
    </location>
</feature>
<feature type="transmembrane region" description="Helical" evidence="7">
    <location>
        <begin position="98"/>
        <end position="119"/>
    </location>
</feature>
<dbReference type="KEGG" id="sgrg:L0C25_09885"/>
<accession>A0AA46TL74</accession>
<feature type="transmembrane region" description="Helical" evidence="7">
    <location>
        <begin position="246"/>
        <end position="271"/>
    </location>
</feature>
<feature type="transmembrane region" description="Helical" evidence="7">
    <location>
        <begin position="367"/>
        <end position="386"/>
    </location>
</feature>
<evidence type="ECO:0000259" key="8">
    <source>
        <dbReference type="PROSITE" id="PS50850"/>
    </source>
</evidence>
<keyword evidence="3 7" id="KW-0812">Transmembrane</keyword>
<evidence type="ECO:0000313" key="10">
    <source>
        <dbReference type="Proteomes" id="UP001164390"/>
    </source>
</evidence>
<dbReference type="Pfam" id="PF07690">
    <property type="entry name" value="MFS_1"/>
    <property type="match status" value="1"/>
</dbReference>
<feature type="transmembrane region" description="Helical" evidence="7">
    <location>
        <begin position="214"/>
        <end position="240"/>
    </location>
</feature>
<dbReference type="InterPro" id="IPR036259">
    <property type="entry name" value="MFS_trans_sf"/>
</dbReference>
<feature type="transmembrane region" description="Helical" evidence="7">
    <location>
        <begin position="41"/>
        <end position="62"/>
    </location>
</feature>
<evidence type="ECO:0000256" key="5">
    <source>
        <dbReference type="ARBA" id="ARBA00023136"/>
    </source>
</evidence>
<dbReference type="PANTHER" id="PTHR23513:SF6">
    <property type="entry name" value="MAJOR FACILITATOR SUPERFAMILY ASSOCIATED DOMAIN-CONTAINING PROTEIN"/>
    <property type="match status" value="1"/>
</dbReference>
<evidence type="ECO:0000313" key="9">
    <source>
        <dbReference type="EMBL" id="UYM07359.1"/>
    </source>
</evidence>
<dbReference type="RefSeq" id="WP_271636330.1">
    <property type="nucleotide sequence ID" value="NZ_CP094970.1"/>
</dbReference>
<feature type="transmembrane region" description="Helical" evidence="7">
    <location>
        <begin position="278"/>
        <end position="298"/>
    </location>
</feature>
<reference evidence="9" key="1">
    <citation type="submission" date="2022-01" db="EMBL/GenBank/DDBJ databases">
        <title>Nocardioidaceae gen. sp. A5X3R13.</title>
        <authorList>
            <person name="Lopez Marin M.A."/>
            <person name="Uhlik O."/>
        </authorList>
    </citation>
    <scope>NUCLEOTIDE SEQUENCE</scope>
    <source>
        <strain evidence="9">A5X3R13</strain>
    </source>
</reference>
<dbReference type="Gene3D" id="1.20.1250.20">
    <property type="entry name" value="MFS general substrate transporter like domains"/>
    <property type="match status" value="1"/>
</dbReference>
<keyword evidence="5 7" id="KW-0472">Membrane</keyword>
<comment type="subcellular location">
    <subcellularLocation>
        <location evidence="1">Cell membrane</location>
        <topology evidence="1">Multi-pass membrane protein</topology>
    </subcellularLocation>
</comment>
<feature type="transmembrane region" description="Helical" evidence="7">
    <location>
        <begin position="12"/>
        <end position="35"/>
    </location>
</feature>